<dbReference type="eggNOG" id="KOG3164">
    <property type="taxonomic scope" value="Eukaryota"/>
</dbReference>
<dbReference type="Proteomes" id="UP000007431">
    <property type="component" value="Unassembled WGS sequence"/>
</dbReference>
<keyword evidence="11" id="KW-1185">Reference proteome</keyword>
<evidence type="ECO:0000256" key="5">
    <source>
        <dbReference type="ARBA" id="ARBA00037300"/>
    </source>
</evidence>
<evidence type="ECO:0000256" key="3">
    <source>
        <dbReference type="ARBA" id="ARBA00022552"/>
    </source>
</evidence>
<reference evidence="10 11" key="1">
    <citation type="journal article" date="2010" name="Nat. Biotechnol.">
        <title>Genome sequence of the model mushroom Schizophyllum commune.</title>
        <authorList>
            <person name="Ohm R.A."/>
            <person name="de Jong J.F."/>
            <person name="Lugones L.G."/>
            <person name="Aerts A."/>
            <person name="Kothe E."/>
            <person name="Stajich J.E."/>
            <person name="de Vries R.P."/>
            <person name="Record E."/>
            <person name="Levasseur A."/>
            <person name="Baker S.E."/>
            <person name="Bartholomew K.A."/>
            <person name="Coutinho P.M."/>
            <person name="Erdmann S."/>
            <person name="Fowler T.J."/>
            <person name="Gathman A.C."/>
            <person name="Lombard V."/>
            <person name="Henrissat B."/>
            <person name="Knabe N."/>
            <person name="Kuees U."/>
            <person name="Lilly W.W."/>
            <person name="Lindquist E."/>
            <person name="Lucas S."/>
            <person name="Magnuson J.K."/>
            <person name="Piumi F."/>
            <person name="Raudaskoski M."/>
            <person name="Salamov A."/>
            <person name="Schmutz J."/>
            <person name="Schwarze F.W.M.R."/>
            <person name="vanKuyk P.A."/>
            <person name="Horton J.S."/>
            <person name="Grigoriev I.V."/>
            <person name="Woesten H.A.B."/>
        </authorList>
    </citation>
    <scope>NUCLEOTIDE SEQUENCE [LARGE SCALE GENOMIC DNA]</scope>
    <source>
        <strain evidence="11">H4-8 / FGSC 9210</strain>
    </source>
</reference>
<gene>
    <name evidence="10" type="ORF">SCHCODRAFT_45791</name>
</gene>
<dbReference type="HOGENOM" id="CLU_053567_2_1_1"/>
<dbReference type="GO" id="GO:0000447">
    <property type="term" value="P:endonucleolytic cleavage in ITS1 to separate SSU-rRNA from 5.8S rRNA and LSU-rRNA from tricistronic rRNA transcript (SSU-rRNA, 5.8S rRNA, LSU-rRNA)"/>
    <property type="evidence" value="ECO:0007669"/>
    <property type="project" value="EnsemblFungi"/>
</dbReference>
<name>D8PK62_SCHCM</name>
<dbReference type="EMBL" id="GL377302">
    <property type="protein sequence ID" value="EFJ03968.1"/>
    <property type="molecule type" value="Genomic_DNA"/>
</dbReference>
<dbReference type="RefSeq" id="XP_003038870.1">
    <property type="nucleotide sequence ID" value="XM_003038824.1"/>
</dbReference>
<dbReference type="Gene3D" id="3.40.50.1010">
    <property type="entry name" value="5'-nuclease"/>
    <property type="match status" value="1"/>
</dbReference>
<dbReference type="STRING" id="578458.D8PK62"/>
<dbReference type="InParanoid" id="D8PK62"/>
<feature type="region of interest" description="Disordered" evidence="8">
    <location>
        <begin position="171"/>
        <end position="284"/>
    </location>
</feature>
<proteinExistence type="inferred from homology"/>
<feature type="domain" description="UTP23 sensor motif region" evidence="9">
    <location>
        <begin position="187"/>
        <end position="206"/>
    </location>
</feature>
<dbReference type="GeneID" id="9594742"/>
<organism evidence="11">
    <name type="scientific">Schizophyllum commune (strain H4-8 / FGSC 9210)</name>
    <name type="common">Split gill fungus</name>
    <dbReference type="NCBI Taxonomy" id="578458"/>
    <lineage>
        <taxon>Eukaryota</taxon>
        <taxon>Fungi</taxon>
        <taxon>Dikarya</taxon>
        <taxon>Basidiomycota</taxon>
        <taxon>Agaricomycotina</taxon>
        <taxon>Agaricomycetes</taxon>
        <taxon>Agaricomycetidae</taxon>
        <taxon>Agaricales</taxon>
        <taxon>Schizophyllaceae</taxon>
        <taxon>Schizophyllum</taxon>
    </lineage>
</organism>
<dbReference type="Pfam" id="PF04900">
    <property type="entry name" value="Fcf1"/>
    <property type="match status" value="1"/>
</dbReference>
<keyword evidence="3" id="KW-0698">rRNA processing</keyword>
<dbReference type="FunCoup" id="D8PK62">
    <property type="interactions" value="641"/>
</dbReference>
<dbReference type="GO" id="GO:0000472">
    <property type="term" value="P:endonucleolytic cleavage to generate mature 5'-end of SSU-rRNA from (SSU-rRNA, 5.8S rRNA, LSU-rRNA)"/>
    <property type="evidence" value="ECO:0007669"/>
    <property type="project" value="EnsemblFungi"/>
</dbReference>
<evidence type="ECO:0000256" key="4">
    <source>
        <dbReference type="ARBA" id="ARBA00023242"/>
    </source>
</evidence>
<dbReference type="AlphaFoldDB" id="D8PK62"/>
<evidence type="ECO:0000256" key="7">
    <source>
        <dbReference type="ARBA" id="ARBA00076388"/>
    </source>
</evidence>
<dbReference type="OMA" id="CCMQALY"/>
<evidence type="ECO:0000259" key="9">
    <source>
        <dbReference type="Pfam" id="PF24779"/>
    </source>
</evidence>
<protein>
    <recommendedName>
        <fullName evidence="7">U three protein 23</fullName>
    </recommendedName>
</protein>
<keyword evidence="4" id="KW-0539">Nucleus</keyword>
<dbReference type="KEGG" id="scm:SCHCO_02610060"/>
<dbReference type="InterPro" id="IPR006984">
    <property type="entry name" value="Fcf1/UTP23"/>
</dbReference>
<comment type="subcellular location">
    <subcellularLocation>
        <location evidence="1">Nucleus</location>
        <location evidence="1">Nucleolus</location>
    </subcellularLocation>
</comment>
<evidence type="ECO:0000256" key="1">
    <source>
        <dbReference type="ARBA" id="ARBA00004604"/>
    </source>
</evidence>
<dbReference type="GO" id="GO:0032040">
    <property type="term" value="C:small-subunit processome"/>
    <property type="evidence" value="ECO:0007669"/>
    <property type="project" value="EnsemblFungi"/>
</dbReference>
<evidence type="ECO:0000256" key="8">
    <source>
        <dbReference type="SAM" id="MobiDB-lite"/>
    </source>
</evidence>
<accession>D8PK62</accession>
<dbReference type="Pfam" id="PF24779">
    <property type="entry name" value="UTP23_sensor"/>
    <property type="match status" value="1"/>
</dbReference>
<sequence length="284" mass="30972">MRQKRAKSYRKLMSLYHINFGFRQPYQILVDADMCKAAIDNKMDLHKQLEMVLQGDVKPMITQCCIHSLYLEGKAVQPAVDLAKTFERRKCNHREAIAADECLAAVIGPTNKHRYAVATQSQPLRVKLRAIPAVPLVHINRAVMILEPPSDATLRQKELLVATSLKPFAQDASLASKPSTSKEEPPKKKQKGPKGPNPLSVKKKQKGTDAASKGKKPEESAKAGEKRKRSQEDDGHTEGGHAKVDIITGGDGEAGQSSGRKRKRKRKTGGAQAGGGEGEAVEAA</sequence>
<dbReference type="FunFam" id="3.40.50.1010:FF:000006">
    <property type="entry name" value="rRNA-processing protein UTP23 homolog"/>
    <property type="match status" value="1"/>
</dbReference>
<evidence type="ECO:0000313" key="10">
    <source>
        <dbReference type="EMBL" id="EFJ03968.1"/>
    </source>
</evidence>
<dbReference type="PANTHER" id="PTHR12416">
    <property type="entry name" value="RRNA-PROCESSING PROTEIN UTP23 HOMOLOG"/>
    <property type="match status" value="1"/>
</dbReference>
<dbReference type="GO" id="GO:0000480">
    <property type="term" value="P:endonucleolytic cleavage in 5'-ETS of tricistronic rRNA transcript (SSU-rRNA, 5.8S rRNA, LSU-rRNA)"/>
    <property type="evidence" value="ECO:0007669"/>
    <property type="project" value="EnsemblFungi"/>
</dbReference>
<dbReference type="SUPFAM" id="SSF88723">
    <property type="entry name" value="PIN domain-like"/>
    <property type="match status" value="1"/>
</dbReference>
<comment type="similarity">
    <text evidence="6">Belongs to the UTP23/FCF1 family. UTP23 subfamily.</text>
</comment>
<dbReference type="VEuPathDB" id="FungiDB:SCHCODRAFT_02610060"/>
<feature type="compositionally biased region" description="Basic and acidic residues" evidence="8">
    <location>
        <begin position="215"/>
        <end position="244"/>
    </location>
</feature>
<dbReference type="CDD" id="cd09865">
    <property type="entry name" value="PIN_ScUtp23p-like"/>
    <property type="match status" value="1"/>
</dbReference>
<evidence type="ECO:0000256" key="2">
    <source>
        <dbReference type="ARBA" id="ARBA00022517"/>
    </source>
</evidence>
<keyword evidence="2" id="KW-0690">Ribosome biogenesis</keyword>
<comment type="function">
    <text evidence="5">Involved in rRNA-processing and ribosome biogenesis.</text>
</comment>
<feature type="compositionally biased region" description="Basic residues" evidence="8">
    <location>
        <begin position="259"/>
        <end position="268"/>
    </location>
</feature>
<dbReference type="InterPro" id="IPR057776">
    <property type="entry name" value="UTP23_sensor"/>
</dbReference>
<evidence type="ECO:0000256" key="6">
    <source>
        <dbReference type="ARBA" id="ARBA00038503"/>
    </source>
</evidence>
<dbReference type="GO" id="GO:0070181">
    <property type="term" value="F:small ribosomal subunit rRNA binding"/>
    <property type="evidence" value="ECO:0007669"/>
    <property type="project" value="EnsemblFungi"/>
</dbReference>
<dbReference type="OrthoDB" id="25675at2759"/>
<dbReference type="InterPro" id="IPR029060">
    <property type="entry name" value="PIN-like_dom_sf"/>
</dbReference>
<evidence type="ECO:0000313" key="11">
    <source>
        <dbReference type="Proteomes" id="UP000007431"/>
    </source>
</evidence>